<reference evidence="2 3" key="1">
    <citation type="submission" date="2020-08" db="EMBL/GenBank/DDBJ databases">
        <title>Genomic Encyclopedia of Type Strains, Phase IV (KMG-IV): sequencing the most valuable type-strain genomes for metagenomic binning, comparative biology and taxonomic classification.</title>
        <authorList>
            <person name="Goeker M."/>
        </authorList>
    </citation>
    <scope>NUCLEOTIDE SEQUENCE [LARGE SCALE GENOMIC DNA]</scope>
    <source>
        <strain evidence="2 3">DSM 25481</strain>
    </source>
</reference>
<dbReference type="GO" id="GO:0008168">
    <property type="term" value="F:methyltransferase activity"/>
    <property type="evidence" value="ECO:0007669"/>
    <property type="project" value="UniProtKB-KW"/>
</dbReference>
<dbReference type="RefSeq" id="WP_343066260.1">
    <property type="nucleotide sequence ID" value="NZ_JACIDR010000004.1"/>
</dbReference>
<dbReference type="Proteomes" id="UP000528964">
    <property type="component" value="Unassembled WGS sequence"/>
</dbReference>
<protein>
    <submittedName>
        <fullName evidence="2">Putative 3-demethylubiquinone-9 3-methyltransferase (Glyoxalase superfamily)</fullName>
    </submittedName>
</protein>
<dbReference type="Pfam" id="PF06983">
    <property type="entry name" value="3-dmu-9_3-mt"/>
    <property type="match status" value="1"/>
</dbReference>
<dbReference type="SUPFAM" id="SSF54593">
    <property type="entry name" value="Glyoxalase/Bleomycin resistance protein/Dihydroxybiphenyl dioxygenase"/>
    <property type="match status" value="1"/>
</dbReference>
<gene>
    <name evidence="2" type="ORF">GGR24_002820</name>
</gene>
<accession>A0A7W6D6P5</accession>
<dbReference type="PANTHER" id="PTHR33990">
    <property type="entry name" value="PROTEIN YJDN-RELATED"/>
    <property type="match status" value="1"/>
</dbReference>
<feature type="domain" description="PhnB-like" evidence="1">
    <location>
        <begin position="4"/>
        <end position="95"/>
    </location>
</feature>
<dbReference type="InterPro" id="IPR029068">
    <property type="entry name" value="Glyas_Bleomycin-R_OHBP_Dase"/>
</dbReference>
<evidence type="ECO:0000313" key="3">
    <source>
        <dbReference type="Proteomes" id="UP000528964"/>
    </source>
</evidence>
<evidence type="ECO:0000259" key="1">
    <source>
        <dbReference type="Pfam" id="PF06983"/>
    </source>
</evidence>
<keyword evidence="2" id="KW-0830">Ubiquinone</keyword>
<dbReference type="GO" id="GO:0032259">
    <property type="term" value="P:methylation"/>
    <property type="evidence" value="ECO:0007669"/>
    <property type="project" value="UniProtKB-KW"/>
</dbReference>
<name>A0A7W6D6P5_9HYPH</name>
<evidence type="ECO:0000313" key="2">
    <source>
        <dbReference type="EMBL" id="MBB3974143.1"/>
    </source>
</evidence>
<dbReference type="Gene3D" id="3.10.180.10">
    <property type="entry name" value="2,3-Dihydroxybiphenyl 1,2-Dioxygenase, domain 1"/>
    <property type="match status" value="1"/>
</dbReference>
<dbReference type="InterPro" id="IPR028973">
    <property type="entry name" value="PhnB-like"/>
</dbReference>
<keyword evidence="3" id="KW-1185">Reference proteome</keyword>
<dbReference type="EMBL" id="JACIDR010000004">
    <property type="protein sequence ID" value="MBB3974143.1"/>
    <property type="molecule type" value="Genomic_DNA"/>
</dbReference>
<organism evidence="2 3">
    <name type="scientific">Hansschlegelia beijingensis</name>
    <dbReference type="NCBI Taxonomy" id="1133344"/>
    <lineage>
        <taxon>Bacteria</taxon>
        <taxon>Pseudomonadati</taxon>
        <taxon>Pseudomonadota</taxon>
        <taxon>Alphaproteobacteria</taxon>
        <taxon>Hyphomicrobiales</taxon>
        <taxon>Methylopilaceae</taxon>
        <taxon>Hansschlegelia</taxon>
    </lineage>
</organism>
<keyword evidence="2" id="KW-0489">Methyltransferase</keyword>
<keyword evidence="2" id="KW-0808">Transferase</keyword>
<dbReference type="PANTHER" id="PTHR33990:SF2">
    <property type="entry name" value="PHNB-LIKE DOMAIN-CONTAINING PROTEIN"/>
    <property type="match status" value="1"/>
</dbReference>
<dbReference type="AlphaFoldDB" id="A0A7W6D6P5"/>
<comment type="caution">
    <text evidence="2">The sequence shown here is derived from an EMBL/GenBank/DDBJ whole genome shotgun (WGS) entry which is preliminary data.</text>
</comment>
<sequence length="96" mass="10418">MRPKISPCLWFVDQAEEAARFYTGLLPDSRIDRVQKSPVDTPGGPAGSVLLVEFTLAGRPYMALNGGSPAQADPLAVSFAAALETQEEIDRLWDAR</sequence>
<proteinExistence type="predicted"/>